<comment type="caution">
    <text evidence="1">The sequence shown here is derived from an EMBL/GenBank/DDBJ whole genome shotgun (WGS) entry which is preliminary data.</text>
</comment>
<evidence type="ECO:0000313" key="1">
    <source>
        <dbReference type="EMBL" id="KAI5665495.1"/>
    </source>
</evidence>
<dbReference type="Proteomes" id="UP001060085">
    <property type="component" value="Linkage Group LG04"/>
</dbReference>
<dbReference type="EMBL" id="CM044704">
    <property type="protein sequence ID" value="KAI5665495.1"/>
    <property type="molecule type" value="Genomic_DNA"/>
</dbReference>
<name>A0ACC0AYX5_CATRO</name>
<proteinExistence type="predicted"/>
<sequence>MDPTGACRVQLDSPTEVVLKSLTLMEEANAGVGDRISELPDSLLHHVLSFFPVKEAARTSILSKRWNYIWATLPYLNLGEGFLDDVRVFDLEGLKKNKQLLELANKIILDRCQQIASIEKLCLRIPGHESPEEEQLLETKVPSPLGRMVDRLISSVAHRGLKELEFKITAYNCLRFYELLPSTIISAKSLNVLSLHGFDMSSLLSVDVKFPSLRKLCLSKGFLEDDIIGKLIAGCPLLEIMQLIDCKELNNIYVRGLLKLKLLELISNPQLYIIDIEAPNIQVLAVEFPSSHCQLNVATCSSLSEVSLTGEFVTERWFNGFISQCLFLKNLSIGFAKSMKNIRISTNTLKKFKLCLLFDLVEAEINAPNLEHFHFEAFTGFEWPVVDVPLFVLPTTVLNAPDLLETELNVVPRRIDDFWYSQLAEFLGHFHHSRTVKLCGVMYEDIIIPKKNRVSLHSPLYGTHNLIFHSRKIMEFSVVKLIEYMLWLSPRAETLSITCEGKYDNDLIVEKGLITGCSKTWVEFRI</sequence>
<accession>A0ACC0AYX5</accession>
<gene>
    <name evidence="1" type="ORF">M9H77_15348</name>
</gene>
<reference evidence="2" key="1">
    <citation type="journal article" date="2023" name="Nat. Plants">
        <title>Single-cell RNA sequencing provides a high-resolution roadmap for understanding the multicellular compartmentation of specialized metabolism.</title>
        <authorList>
            <person name="Sun S."/>
            <person name="Shen X."/>
            <person name="Li Y."/>
            <person name="Li Y."/>
            <person name="Wang S."/>
            <person name="Li R."/>
            <person name="Zhang H."/>
            <person name="Shen G."/>
            <person name="Guo B."/>
            <person name="Wei J."/>
            <person name="Xu J."/>
            <person name="St-Pierre B."/>
            <person name="Chen S."/>
            <person name="Sun C."/>
        </authorList>
    </citation>
    <scope>NUCLEOTIDE SEQUENCE [LARGE SCALE GENOMIC DNA]</scope>
</reference>
<protein>
    <submittedName>
        <fullName evidence="1">Uncharacterized protein</fullName>
    </submittedName>
</protein>
<keyword evidence="2" id="KW-1185">Reference proteome</keyword>
<evidence type="ECO:0000313" key="2">
    <source>
        <dbReference type="Proteomes" id="UP001060085"/>
    </source>
</evidence>
<organism evidence="1 2">
    <name type="scientific">Catharanthus roseus</name>
    <name type="common">Madagascar periwinkle</name>
    <name type="synonym">Vinca rosea</name>
    <dbReference type="NCBI Taxonomy" id="4058"/>
    <lineage>
        <taxon>Eukaryota</taxon>
        <taxon>Viridiplantae</taxon>
        <taxon>Streptophyta</taxon>
        <taxon>Embryophyta</taxon>
        <taxon>Tracheophyta</taxon>
        <taxon>Spermatophyta</taxon>
        <taxon>Magnoliopsida</taxon>
        <taxon>eudicotyledons</taxon>
        <taxon>Gunneridae</taxon>
        <taxon>Pentapetalae</taxon>
        <taxon>asterids</taxon>
        <taxon>lamiids</taxon>
        <taxon>Gentianales</taxon>
        <taxon>Apocynaceae</taxon>
        <taxon>Rauvolfioideae</taxon>
        <taxon>Vinceae</taxon>
        <taxon>Catharanthinae</taxon>
        <taxon>Catharanthus</taxon>
    </lineage>
</organism>